<proteinExistence type="predicted"/>
<dbReference type="EMBL" id="CAMXCT010000318">
    <property type="protein sequence ID" value="CAI3977063.1"/>
    <property type="molecule type" value="Genomic_DNA"/>
</dbReference>
<comment type="caution">
    <text evidence="1">The sequence shown here is derived from an EMBL/GenBank/DDBJ whole genome shotgun (WGS) entry which is preliminary data.</text>
</comment>
<keyword evidence="3" id="KW-1185">Reference proteome</keyword>
<name>A0A9P1BRB5_9DINO</name>
<dbReference type="AlphaFoldDB" id="A0A9P1BRB5"/>
<evidence type="ECO:0000313" key="2">
    <source>
        <dbReference type="EMBL" id="CAL1130438.1"/>
    </source>
</evidence>
<dbReference type="EMBL" id="CAMXCT020000318">
    <property type="protein sequence ID" value="CAL1130438.1"/>
    <property type="molecule type" value="Genomic_DNA"/>
</dbReference>
<gene>
    <name evidence="1" type="ORF">C1SCF055_LOCUS5240</name>
</gene>
<protein>
    <submittedName>
        <fullName evidence="1">Uncharacterized protein</fullName>
    </submittedName>
</protein>
<sequence length="129" mass="14990">MPLSERIGAEGLIGLDALAQMRCRRRVMMAFSIPTTMRRFQQSVSTELWPFQKLPVTSRGKDFAILERMRSDQLRLPSWTRFSRPIRIAVPAHLWRWLSPDSVDHQEAHEGLLVAVDRWHLCGQPSLKQ</sequence>
<reference evidence="1" key="1">
    <citation type="submission" date="2022-10" db="EMBL/GenBank/DDBJ databases">
        <authorList>
            <person name="Chen Y."/>
            <person name="Dougan E. K."/>
            <person name="Chan C."/>
            <person name="Rhodes N."/>
            <person name="Thang M."/>
        </authorList>
    </citation>
    <scope>NUCLEOTIDE SEQUENCE</scope>
</reference>
<dbReference type="EMBL" id="CAMXCT030000318">
    <property type="protein sequence ID" value="CAL4764375.1"/>
    <property type="molecule type" value="Genomic_DNA"/>
</dbReference>
<dbReference type="Proteomes" id="UP001152797">
    <property type="component" value="Unassembled WGS sequence"/>
</dbReference>
<reference evidence="2" key="2">
    <citation type="submission" date="2024-04" db="EMBL/GenBank/DDBJ databases">
        <authorList>
            <person name="Chen Y."/>
            <person name="Shah S."/>
            <person name="Dougan E. K."/>
            <person name="Thang M."/>
            <person name="Chan C."/>
        </authorList>
    </citation>
    <scope>NUCLEOTIDE SEQUENCE [LARGE SCALE GENOMIC DNA]</scope>
</reference>
<evidence type="ECO:0000313" key="3">
    <source>
        <dbReference type="Proteomes" id="UP001152797"/>
    </source>
</evidence>
<accession>A0A9P1BRB5</accession>
<evidence type="ECO:0000313" key="1">
    <source>
        <dbReference type="EMBL" id="CAI3977063.1"/>
    </source>
</evidence>
<organism evidence="1">
    <name type="scientific">Cladocopium goreaui</name>
    <dbReference type="NCBI Taxonomy" id="2562237"/>
    <lineage>
        <taxon>Eukaryota</taxon>
        <taxon>Sar</taxon>
        <taxon>Alveolata</taxon>
        <taxon>Dinophyceae</taxon>
        <taxon>Suessiales</taxon>
        <taxon>Symbiodiniaceae</taxon>
        <taxon>Cladocopium</taxon>
    </lineage>
</organism>